<keyword evidence="4" id="KW-1185">Reference proteome</keyword>
<accession>A0A495X2V5</accession>
<dbReference type="SUPFAM" id="SSF47413">
    <property type="entry name" value="lambda repressor-like DNA-binding domains"/>
    <property type="match status" value="1"/>
</dbReference>
<feature type="region of interest" description="Disordered" evidence="1">
    <location>
        <begin position="99"/>
        <end position="133"/>
    </location>
</feature>
<dbReference type="Proteomes" id="UP000272729">
    <property type="component" value="Unassembled WGS sequence"/>
</dbReference>
<dbReference type="Gene3D" id="1.10.260.40">
    <property type="entry name" value="lambda repressor-like DNA-binding domains"/>
    <property type="match status" value="1"/>
</dbReference>
<evidence type="ECO:0000259" key="2">
    <source>
        <dbReference type="PROSITE" id="PS50943"/>
    </source>
</evidence>
<dbReference type="PROSITE" id="PS50943">
    <property type="entry name" value="HTH_CROC1"/>
    <property type="match status" value="1"/>
</dbReference>
<dbReference type="CDD" id="cd00093">
    <property type="entry name" value="HTH_XRE"/>
    <property type="match status" value="1"/>
</dbReference>
<evidence type="ECO:0000313" key="4">
    <source>
        <dbReference type="Proteomes" id="UP000272729"/>
    </source>
</evidence>
<protein>
    <submittedName>
        <fullName evidence="3">DNA-binding XRE family transcriptional regulator</fullName>
    </submittedName>
</protein>
<dbReference type="Pfam" id="PF01381">
    <property type="entry name" value="HTH_3"/>
    <property type="match status" value="1"/>
</dbReference>
<feature type="domain" description="HTH cro/C1-type" evidence="2">
    <location>
        <begin position="3"/>
        <end position="50"/>
    </location>
</feature>
<organism evidence="3 4">
    <name type="scientific">Saccharothrix variisporea</name>
    <dbReference type="NCBI Taxonomy" id="543527"/>
    <lineage>
        <taxon>Bacteria</taxon>
        <taxon>Bacillati</taxon>
        <taxon>Actinomycetota</taxon>
        <taxon>Actinomycetes</taxon>
        <taxon>Pseudonocardiales</taxon>
        <taxon>Pseudonocardiaceae</taxon>
        <taxon>Saccharothrix</taxon>
    </lineage>
</organism>
<evidence type="ECO:0000256" key="1">
    <source>
        <dbReference type="SAM" id="MobiDB-lite"/>
    </source>
</evidence>
<name>A0A495X2V5_9PSEU</name>
<dbReference type="GO" id="GO:0003677">
    <property type="term" value="F:DNA binding"/>
    <property type="evidence" value="ECO:0007669"/>
    <property type="project" value="UniProtKB-KW"/>
</dbReference>
<dbReference type="InterPro" id="IPR010982">
    <property type="entry name" value="Lambda_DNA-bd_dom_sf"/>
</dbReference>
<reference evidence="3 4" key="1">
    <citation type="submission" date="2018-10" db="EMBL/GenBank/DDBJ databases">
        <title>Sequencing the genomes of 1000 actinobacteria strains.</title>
        <authorList>
            <person name="Klenk H.-P."/>
        </authorList>
    </citation>
    <scope>NUCLEOTIDE SEQUENCE [LARGE SCALE GENOMIC DNA]</scope>
    <source>
        <strain evidence="3 4">DSM 43911</strain>
    </source>
</reference>
<dbReference type="InterPro" id="IPR001387">
    <property type="entry name" value="Cro/C1-type_HTH"/>
</dbReference>
<sequence length="133" mass="14236">MARRGLTTGDLVRATGLTRSALTGWRRGRSLTIGTARSMAELFGVSLLDVLVGMHVLTSEEAQLRPVVSYDPATIPDDELVAEVGRRLRHRLWASRSRPEPAIRLDKESNACSSSGDGGSPRPPQDAPDGSSG</sequence>
<comment type="caution">
    <text evidence="3">The sequence shown here is derived from an EMBL/GenBank/DDBJ whole genome shotgun (WGS) entry which is preliminary data.</text>
</comment>
<proteinExistence type="predicted"/>
<keyword evidence="3" id="KW-0238">DNA-binding</keyword>
<dbReference type="EMBL" id="RBXR01000001">
    <property type="protein sequence ID" value="RKT67836.1"/>
    <property type="molecule type" value="Genomic_DNA"/>
</dbReference>
<dbReference type="AlphaFoldDB" id="A0A495X2V5"/>
<feature type="compositionally biased region" description="Basic and acidic residues" evidence="1">
    <location>
        <begin position="99"/>
        <end position="109"/>
    </location>
</feature>
<gene>
    <name evidence="3" type="ORF">DFJ66_1012</name>
</gene>
<evidence type="ECO:0000313" key="3">
    <source>
        <dbReference type="EMBL" id="RKT67836.1"/>
    </source>
</evidence>